<evidence type="ECO:0000256" key="10">
    <source>
        <dbReference type="ARBA" id="ARBA00022884"/>
    </source>
</evidence>
<dbReference type="Gene3D" id="2.40.50.40">
    <property type="match status" value="1"/>
</dbReference>
<dbReference type="CDD" id="cd01647">
    <property type="entry name" value="RT_LTR"/>
    <property type="match status" value="1"/>
</dbReference>
<dbReference type="SUPFAM" id="SSF54160">
    <property type="entry name" value="Chromo domain-like"/>
    <property type="match status" value="1"/>
</dbReference>
<evidence type="ECO:0000256" key="16">
    <source>
        <dbReference type="ARBA" id="ARBA00023268"/>
    </source>
</evidence>
<dbReference type="InterPro" id="IPR043128">
    <property type="entry name" value="Rev_trsase/Diguanyl_cyclase"/>
</dbReference>
<keyword evidence="1" id="KW-0645">Protease</keyword>
<dbReference type="GO" id="GO:0003887">
    <property type="term" value="F:DNA-directed DNA polymerase activity"/>
    <property type="evidence" value="ECO:0007669"/>
    <property type="project" value="UniProtKB-KW"/>
</dbReference>
<dbReference type="GO" id="GO:0003964">
    <property type="term" value="F:RNA-directed DNA polymerase activity"/>
    <property type="evidence" value="ECO:0007669"/>
    <property type="project" value="UniProtKB-KW"/>
</dbReference>
<keyword evidence="9" id="KW-0460">Magnesium</keyword>
<dbReference type="Gene3D" id="2.40.70.10">
    <property type="entry name" value="Acid Proteases"/>
    <property type="match status" value="1"/>
</dbReference>
<dbReference type="Pfam" id="PF17919">
    <property type="entry name" value="RT_RNaseH_2"/>
    <property type="match status" value="1"/>
</dbReference>
<dbReference type="SMART" id="SM00298">
    <property type="entry name" value="CHROMO"/>
    <property type="match status" value="1"/>
</dbReference>
<dbReference type="CDD" id="cd09274">
    <property type="entry name" value="RNase_HI_RT_Ty3"/>
    <property type="match status" value="1"/>
</dbReference>
<evidence type="ECO:0000256" key="8">
    <source>
        <dbReference type="ARBA" id="ARBA00022801"/>
    </source>
</evidence>
<keyword evidence="12" id="KW-0695">RNA-directed DNA polymerase</keyword>
<dbReference type="InterPro" id="IPR056924">
    <property type="entry name" value="SH3_Tf2-1"/>
</dbReference>
<feature type="domain" description="Reverse transcriptase" evidence="19">
    <location>
        <begin position="642"/>
        <end position="821"/>
    </location>
</feature>
<evidence type="ECO:0000259" key="20">
    <source>
        <dbReference type="PROSITE" id="PS50994"/>
    </source>
</evidence>
<dbReference type="Gene3D" id="3.10.10.10">
    <property type="entry name" value="HIV Type 1 Reverse Transcriptase, subunit A, domain 1"/>
    <property type="match status" value="1"/>
</dbReference>
<feature type="compositionally biased region" description="Low complexity" evidence="17">
    <location>
        <begin position="304"/>
        <end position="324"/>
    </location>
</feature>
<feature type="compositionally biased region" description="Basic and acidic residues" evidence="17">
    <location>
        <begin position="1"/>
        <end position="24"/>
    </location>
</feature>
<evidence type="ECO:0000256" key="6">
    <source>
        <dbReference type="ARBA" id="ARBA00022750"/>
    </source>
</evidence>
<dbReference type="InterPro" id="IPR001969">
    <property type="entry name" value="Aspartic_peptidase_AS"/>
</dbReference>
<feature type="region of interest" description="Disordered" evidence="17">
    <location>
        <begin position="1"/>
        <end position="29"/>
    </location>
</feature>
<evidence type="ECO:0000313" key="22">
    <source>
        <dbReference type="Proteomes" id="UP001152523"/>
    </source>
</evidence>
<evidence type="ECO:0000256" key="4">
    <source>
        <dbReference type="ARBA" id="ARBA00022722"/>
    </source>
</evidence>
<evidence type="ECO:0000256" key="2">
    <source>
        <dbReference type="ARBA" id="ARBA00022679"/>
    </source>
</evidence>
<protein>
    <recommendedName>
        <fullName evidence="23">Reverse transcriptase</fullName>
    </recommendedName>
</protein>
<dbReference type="Pfam" id="PF00385">
    <property type="entry name" value="Chromo"/>
    <property type="match status" value="1"/>
</dbReference>
<name>A0AAV0D8H6_9ASTE</name>
<comment type="caution">
    <text evidence="21">The sequence shown here is derived from an EMBL/GenBank/DDBJ whole genome shotgun (WGS) entry which is preliminary data.</text>
</comment>
<dbReference type="Gene3D" id="3.30.70.270">
    <property type="match status" value="2"/>
</dbReference>
<evidence type="ECO:0000256" key="11">
    <source>
        <dbReference type="ARBA" id="ARBA00022908"/>
    </source>
</evidence>
<dbReference type="FunFam" id="3.30.70.270:FF:000020">
    <property type="entry name" value="Transposon Tf2-6 polyprotein-like Protein"/>
    <property type="match status" value="1"/>
</dbReference>
<dbReference type="FunFam" id="3.10.10.10:FF:000007">
    <property type="entry name" value="Retrovirus-related Pol polyprotein from transposon 17.6-like Protein"/>
    <property type="match status" value="1"/>
</dbReference>
<evidence type="ECO:0000256" key="17">
    <source>
        <dbReference type="SAM" id="MobiDB-lite"/>
    </source>
</evidence>
<dbReference type="InterPro" id="IPR041588">
    <property type="entry name" value="Integrase_H2C2"/>
</dbReference>
<evidence type="ECO:0000256" key="1">
    <source>
        <dbReference type="ARBA" id="ARBA00022670"/>
    </source>
</evidence>
<keyword evidence="10" id="KW-0694">RNA-binding</keyword>
<dbReference type="Pfam" id="PF24626">
    <property type="entry name" value="SH3_Tf2-1"/>
    <property type="match status" value="1"/>
</dbReference>
<gene>
    <name evidence="21" type="ORF">CEPIT_LOCUS12178</name>
</gene>
<dbReference type="CDD" id="cd00303">
    <property type="entry name" value="retropepsin_like"/>
    <property type="match status" value="1"/>
</dbReference>
<accession>A0AAV0D8H6</accession>
<dbReference type="SUPFAM" id="SSF53098">
    <property type="entry name" value="Ribonuclease H-like"/>
    <property type="match status" value="1"/>
</dbReference>
<feature type="compositionally biased region" description="Polar residues" evidence="17">
    <location>
        <begin position="267"/>
        <end position="276"/>
    </location>
</feature>
<dbReference type="Proteomes" id="UP001152523">
    <property type="component" value="Unassembled WGS sequence"/>
</dbReference>
<keyword evidence="15" id="KW-0233">DNA recombination</keyword>
<dbReference type="Gene3D" id="3.10.20.370">
    <property type="match status" value="1"/>
</dbReference>
<dbReference type="InterPro" id="IPR016197">
    <property type="entry name" value="Chromo-like_dom_sf"/>
</dbReference>
<evidence type="ECO:0000256" key="12">
    <source>
        <dbReference type="ARBA" id="ARBA00022918"/>
    </source>
</evidence>
<evidence type="ECO:0000256" key="7">
    <source>
        <dbReference type="ARBA" id="ARBA00022759"/>
    </source>
</evidence>
<evidence type="ECO:0000259" key="19">
    <source>
        <dbReference type="PROSITE" id="PS50878"/>
    </source>
</evidence>
<keyword evidence="14" id="KW-0238">DNA-binding</keyword>
<dbReference type="Pfam" id="PF17921">
    <property type="entry name" value="Integrase_H2C2"/>
    <property type="match status" value="1"/>
</dbReference>
<sequence>MTRSQSERLQELENEQSRTGEEVTRLGAEQTRTNQTLEDHGTQLVAINQTLNNHGTKLEEIAASLAALTQALVPPIVPKTTAGGGGGIVVTTQQGDNGLGNPTLTLLPSFDGGDPIGWLARAEQQFELHNSPPGKKVAAAMVAMEGGALYWATWLKSRKLSMGWEDFKQALVTRFDSRYKGNKFERLSGAKQTGSVQEYNVLFVQLASQVSGLSDDHYLGYYMSGLKEAIRSELRLLRPESLETAMELAGDVEHNLAIQNGGRGGPNFNSTGSRINSYPRPNPGMLSTTSNGSSRVQGGSLPKTTGPIVGTTPPVTGTTSGTSGQATERSRFTRIPPRVYDDLRARGLCFKCRKPYSPGHECPLKQLRVMLADDDEELDLQQYDYCDITGQEEFPRDDDPLEGQEGDFPVYAMAGIFSPQTMRLRGMIGGCTATVLIDSGASHNFVSSSLVSLLRLKQDKTGRFGVQLGDGHRQESEGVCRQLSINLPGCAIKADCFVFPLAGVDLILRVAWLATLGEVQTNWKELTMQFKLNGKKVELKGDPAMCKNAVSLRSLLKTADGEFRAIVVIREASKGKEATTDSLDDILSQHTEVFVEVQGLPPRRTRDHRIELEPGAKPVSVRPYRYGHLQKDEIERLVNEMLQAGIIQPSSSPFSSPVLLVKKKDGSWRFCVDYRELNKSTVPDKYPIPVIQEMLDELAGAMVFSKIDLRSGYHQIRVADPDIHKTAFRTHSGHYEFLVMPFGLTNAPATFQAVMNDLFRPYLRKFVLVFFDDILVYSSSWAEHREQLSQVLSILKINQFKANRKKCTFGQPQVEYLGHIISQEGVAMDPAKVNAVISWPRPKTAREVRGFLGLTGYYRRFVKGYGQIARPLTGLLKKEALTCFRWTEEAEEAFRQLKKALTEAPVLAMPQFDRLFVVECDASGTGIGAVLMQERRPIAYYSKILSDRTLSKSAYEREMMGLALAVQHWRPYLIGRKFIVRTDHRSLKHLLTQRIATPSQQVWVAKLLGYDFEIEYKTGISNAAADALSRRGKEVELAAVSIPEWMGLADVEEEQRRDKVLQEIVEALAVDPAKAPGYEVTGRRLFFKGRLVLPTNSSWIPQLLEEFHATPTGGHAGAYRTYRRLAMNVYWKGMFRRVRDYVAQCLVCQKAKYETLSPAGLLQPLPIPNLIWEDISMDFITCLPKSKGYTSILVVVDRLSKYGHFIPLKGPVTACSVAEVFSKEVVRLHGIPRSIVSDRDSLFISTFWKELFELSGTQLKFSSAYHPETDGQTEVLNRVLETYLRCFTSEQPRQWIRWISWAEYWYNTAFQTAARVTPFEVVYGRPPPSIRRFLPGESSVAAVAEVLGSRDVMLRRLKENLQKAQQSMATQANKHRRNVVFQAGEKVFLKVRPHRQTTLFRQPYNKLSAKFYGPFKVEKRIGEAAYRLALPATSRIHPVFHTSQLRKVIGDHPVESELPESLELPVSPVFEPEEILATRKKNDKKEELLVKWAGQSTDEATWMNKTSFLSQFPDFNLEDKVLPKEDAFDTEQTRATEDEEAEGRRPLIVYRRRGREKPTSVGQAG</sequence>
<keyword evidence="8" id="KW-0378">Hydrolase</keyword>
<dbReference type="PROSITE" id="PS50878">
    <property type="entry name" value="RT_POL"/>
    <property type="match status" value="1"/>
</dbReference>
<evidence type="ECO:0000256" key="14">
    <source>
        <dbReference type="ARBA" id="ARBA00023125"/>
    </source>
</evidence>
<dbReference type="InterPro" id="IPR001584">
    <property type="entry name" value="Integrase_cat-core"/>
</dbReference>
<dbReference type="GO" id="GO:0004519">
    <property type="term" value="F:endonuclease activity"/>
    <property type="evidence" value="ECO:0007669"/>
    <property type="project" value="UniProtKB-KW"/>
</dbReference>
<feature type="domain" description="Chromo" evidence="18">
    <location>
        <begin position="1470"/>
        <end position="1502"/>
    </location>
</feature>
<dbReference type="EMBL" id="CAMAPF010000073">
    <property type="protein sequence ID" value="CAH9092619.1"/>
    <property type="molecule type" value="Genomic_DNA"/>
</dbReference>
<feature type="compositionally biased region" description="Polar residues" evidence="17">
    <location>
        <begin position="285"/>
        <end position="297"/>
    </location>
</feature>
<dbReference type="InterPro" id="IPR050951">
    <property type="entry name" value="Retrovirus_Pol_polyprotein"/>
</dbReference>
<dbReference type="PANTHER" id="PTHR37984">
    <property type="entry name" value="PROTEIN CBG26694"/>
    <property type="match status" value="1"/>
</dbReference>
<dbReference type="Pfam" id="PF00078">
    <property type="entry name" value="RVT_1"/>
    <property type="match status" value="1"/>
</dbReference>
<dbReference type="GO" id="GO:0006310">
    <property type="term" value="P:DNA recombination"/>
    <property type="evidence" value="ECO:0007669"/>
    <property type="project" value="UniProtKB-KW"/>
</dbReference>
<dbReference type="InterPro" id="IPR012337">
    <property type="entry name" value="RNaseH-like_sf"/>
</dbReference>
<dbReference type="InterPro" id="IPR045358">
    <property type="entry name" value="Ty3_capsid"/>
</dbReference>
<dbReference type="Gene3D" id="3.30.420.10">
    <property type="entry name" value="Ribonuclease H-like superfamily/Ribonuclease H"/>
    <property type="match status" value="1"/>
</dbReference>
<evidence type="ECO:0000256" key="15">
    <source>
        <dbReference type="ARBA" id="ARBA00023172"/>
    </source>
</evidence>
<dbReference type="InterPro" id="IPR036397">
    <property type="entry name" value="RNaseH_sf"/>
</dbReference>
<feature type="region of interest" description="Disordered" evidence="17">
    <location>
        <begin position="260"/>
        <end position="329"/>
    </location>
</feature>
<evidence type="ECO:0000256" key="9">
    <source>
        <dbReference type="ARBA" id="ARBA00022842"/>
    </source>
</evidence>
<dbReference type="Pfam" id="PF19259">
    <property type="entry name" value="Ty3_capsid"/>
    <property type="match status" value="1"/>
</dbReference>
<feature type="domain" description="Integrase catalytic" evidence="20">
    <location>
        <begin position="1162"/>
        <end position="1326"/>
    </location>
</feature>
<evidence type="ECO:0000256" key="3">
    <source>
        <dbReference type="ARBA" id="ARBA00022695"/>
    </source>
</evidence>
<dbReference type="PROSITE" id="PS50994">
    <property type="entry name" value="INTEGRASE"/>
    <property type="match status" value="1"/>
</dbReference>
<keyword evidence="11" id="KW-0229">DNA integration</keyword>
<evidence type="ECO:0000256" key="13">
    <source>
        <dbReference type="ARBA" id="ARBA00022932"/>
    </source>
</evidence>
<evidence type="ECO:0000313" key="21">
    <source>
        <dbReference type="EMBL" id="CAH9092619.1"/>
    </source>
</evidence>
<dbReference type="Pfam" id="PF08284">
    <property type="entry name" value="RVP_2"/>
    <property type="match status" value="1"/>
</dbReference>
<keyword evidence="22" id="KW-1185">Reference proteome</keyword>
<keyword evidence="6" id="KW-0064">Aspartyl protease</keyword>
<reference evidence="21" key="1">
    <citation type="submission" date="2022-07" db="EMBL/GenBank/DDBJ databases">
        <authorList>
            <person name="Macas J."/>
            <person name="Novak P."/>
            <person name="Neumann P."/>
        </authorList>
    </citation>
    <scope>NUCLEOTIDE SEQUENCE</scope>
</reference>
<dbReference type="PANTHER" id="PTHR37984:SF5">
    <property type="entry name" value="PROTEIN NYNRIN-LIKE"/>
    <property type="match status" value="1"/>
</dbReference>
<keyword evidence="4" id="KW-0540">Nuclease</keyword>
<organism evidence="21 22">
    <name type="scientific">Cuscuta epithymum</name>
    <dbReference type="NCBI Taxonomy" id="186058"/>
    <lineage>
        <taxon>Eukaryota</taxon>
        <taxon>Viridiplantae</taxon>
        <taxon>Streptophyta</taxon>
        <taxon>Embryophyta</taxon>
        <taxon>Tracheophyta</taxon>
        <taxon>Spermatophyta</taxon>
        <taxon>Magnoliopsida</taxon>
        <taxon>eudicotyledons</taxon>
        <taxon>Gunneridae</taxon>
        <taxon>Pentapetalae</taxon>
        <taxon>asterids</taxon>
        <taxon>lamiids</taxon>
        <taxon>Solanales</taxon>
        <taxon>Convolvulaceae</taxon>
        <taxon>Cuscuteae</taxon>
        <taxon>Cuscuta</taxon>
        <taxon>Cuscuta subgen. Cuscuta</taxon>
    </lineage>
</organism>
<dbReference type="GO" id="GO:0004190">
    <property type="term" value="F:aspartic-type endopeptidase activity"/>
    <property type="evidence" value="ECO:0007669"/>
    <property type="project" value="UniProtKB-KW"/>
</dbReference>
<dbReference type="InterPro" id="IPR043502">
    <property type="entry name" value="DNA/RNA_pol_sf"/>
</dbReference>
<dbReference type="InterPro" id="IPR021109">
    <property type="entry name" value="Peptidase_aspartic_dom_sf"/>
</dbReference>
<keyword evidence="16" id="KW-0511">Multifunctional enzyme</keyword>
<keyword evidence="3" id="KW-0548">Nucleotidyltransferase</keyword>
<dbReference type="FunFam" id="1.10.340.70:FF:000001">
    <property type="entry name" value="Retrovirus-related Pol polyprotein from transposon gypsy-like Protein"/>
    <property type="match status" value="1"/>
</dbReference>
<dbReference type="PROSITE" id="PS50013">
    <property type="entry name" value="CHROMO_2"/>
    <property type="match status" value="1"/>
</dbReference>
<dbReference type="Gene3D" id="1.10.340.70">
    <property type="match status" value="1"/>
</dbReference>
<keyword evidence="2" id="KW-0808">Transferase</keyword>
<dbReference type="GO" id="GO:0006508">
    <property type="term" value="P:proteolysis"/>
    <property type="evidence" value="ECO:0007669"/>
    <property type="project" value="UniProtKB-KW"/>
</dbReference>
<dbReference type="GO" id="GO:0003723">
    <property type="term" value="F:RNA binding"/>
    <property type="evidence" value="ECO:0007669"/>
    <property type="project" value="UniProtKB-KW"/>
</dbReference>
<dbReference type="PROSITE" id="PS00141">
    <property type="entry name" value="ASP_PROTEASE"/>
    <property type="match status" value="1"/>
</dbReference>
<evidence type="ECO:0000259" key="18">
    <source>
        <dbReference type="PROSITE" id="PS50013"/>
    </source>
</evidence>
<dbReference type="InterPro" id="IPR041577">
    <property type="entry name" value="RT_RNaseH_2"/>
</dbReference>
<feature type="compositionally biased region" description="Basic and acidic residues" evidence="17">
    <location>
        <begin position="1523"/>
        <end position="1536"/>
    </location>
</feature>
<dbReference type="InterPro" id="IPR000953">
    <property type="entry name" value="Chromo/chromo_shadow_dom"/>
</dbReference>
<keyword evidence="13" id="KW-0239">DNA-directed DNA polymerase</keyword>
<dbReference type="InterPro" id="IPR023780">
    <property type="entry name" value="Chromo_domain"/>
</dbReference>
<dbReference type="GO" id="GO:0046872">
    <property type="term" value="F:metal ion binding"/>
    <property type="evidence" value="ECO:0007669"/>
    <property type="project" value="UniProtKB-KW"/>
</dbReference>
<dbReference type="SUPFAM" id="SSF56672">
    <property type="entry name" value="DNA/RNA polymerases"/>
    <property type="match status" value="1"/>
</dbReference>
<feature type="region of interest" description="Disordered" evidence="17">
    <location>
        <begin position="1523"/>
        <end position="1565"/>
    </location>
</feature>
<dbReference type="GO" id="GO:0003677">
    <property type="term" value="F:DNA binding"/>
    <property type="evidence" value="ECO:0007669"/>
    <property type="project" value="UniProtKB-KW"/>
</dbReference>
<dbReference type="InterPro" id="IPR000477">
    <property type="entry name" value="RT_dom"/>
</dbReference>
<evidence type="ECO:0008006" key="23">
    <source>
        <dbReference type="Google" id="ProtNLM"/>
    </source>
</evidence>
<keyword evidence="7" id="KW-0255">Endonuclease</keyword>
<keyword evidence="5" id="KW-0479">Metal-binding</keyword>
<dbReference type="GO" id="GO:0015074">
    <property type="term" value="P:DNA integration"/>
    <property type="evidence" value="ECO:0007669"/>
    <property type="project" value="UniProtKB-KW"/>
</dbReference>
<proteinExistence type="predicted"/>
<evidence type="ECO:0000256" key="5">
    <source>
        <dbReference type="ARBA" id="ARBA00022723"/>
    </source>
</evidence>